<protein>
    <submittedName>
        <fullName evidence="1">Uncharacterized protein</fullName>
    </submittedName>
</protein>
<dbReference type="GeneID" id="111247829"/>
<dbReference type="KEGG" id="vde:111247829"/>
<proteinExistence type="predicted"/>
<evidence type="ECO:0000313" key="1">
    <source>
        <dbReference type="EnsemblMetazoa" id="XP_022655000"/>
    </source>
</evidence>
<dbReference type="OrthoDB" id="10319866at2759"/>
<reference evidence="1" key="1">
    <citation type="submission" date="2021-01" db="UniProtKB">
        <authorList>
            <consortium name="EnsemblMetazoa"/>
        </authorList>
    </citation>
    <scope>IDENTIFICATION</scope>
</reference>
<dbReference type="EnsemblMetazoa" id="XM_022799265">
    <property type="protein sequence ID" value="XP_022655000"/>
    <property type="gene ID" value="LOC111247829"/>
</dbReference>
<name>A0A7M7JPP1_VARDE</name>
<accession>A0A7M7JPP1</accession>
<dbReference type="Proteomes" id="UP000594260">
    <property type="component" value="Unplaced"/>
</dbReference>
<sequence length="120" mass="13413">MAQSELVEVVVTDLTSTDIPQRTSLMIKPSRDLYSVNFCGARKLFVVAYEQGQKSTITTCRVTLKQVPNQLLIDVTGPFRLLPLVSTDETLVYEEVRDGIEVKVYVKGEPVTETQSRTCS</sequence>
<dbReference type="InParanoid" id="A0A7M7JPP1"/>
<organism evidence="1 2">
    <name type="scientific">Varroa destructor</name>
    <name type="common">Honeybee mite</name>
    <dbReference type="NCBI Taxonomy" id="109461"/>
    <lineage>
        <taxon>Eukaryota</taxon>
        <taxon>Metazoa</taxon>
        <taxon>Ecdysozoa</taxon>
        <taxon>Arthropoda</taxon>
        <taxon>Chelicerata</taxon>
        <taxon>Arachnida</taxon>
        <taxon>Acari</taxon>
        <taxon>Parasitiformes</taxon>
        <taxon>Mesostigmata</taxon>
        <taxon>Gamasina</taxon>
        <taxon>Dermanyssoidea</taxon>
        <taxon>Varroidae</taxon>
        <taxon>Varroa</taxon>
    </lineage>
</organism>
<dbReference type="AlphaFoldDB" id="A0A7M7JPP1"/>
<keyword evidence="2" id="KW-1185">Reference proteome</keyword>
<evidence type="ECO:0000313" key="2">
    <source>
        <dbReference type="Proteomes" id="UP000594260"/>
    </source>
</evidence>
<dbReference type="RefSeq" id="XP_022655000.1">
    <property type="nucleotide sequence ID" value="XM_022799265.1"/>
</dbReference>